<comment type="caution">
    <text evidence="1">The sequence shown here is derived from an EMBL/GenBank/DDBJ whole genome shotgun (WGS) entry which is preliminary data.</text>
</comment>
<reference evidence="2" key="1">
    <citation type="journal article" date="2022" name="Mol. Ecol. Resour.">
        <title>The genomes of chicory, endive, great burdock and yacon provide insights into Asteraceae palaeo-polyploidization history and plant inulin production.</title>
        <authorList>
            <person name="Fan W."/>
            <person name="Wang S."/>
            <person name="Wang H."/>
            <person name="Wang A."/>
            <person name="Jiang F."/>
            <person name="Liu H."/>
            <person name="Zhao H."/>
            <person name="Xu D."/>
            <person name="Zhang Y."/>
        </authorList>
    </citation>
    <scope>NUCLEOTIDE SEQUENCE [LARGE SCALE GENOMIC DNA]</scope>
    <source>
        <strain evidence="2">cv. Punajuju</strain>
    </source>
</reference>
<dbReference type="Proteomes" id="UP001055811">
    <property type="component" value="Linkage Group LG01"/>
</dbReference>
<name>A0ACB9H0L9_CICIN</name>
<organism evidence="1 2">
    <name type="scientific">Cichorium intybus</name>
    <name type="common">Chicory</name>
    <dbReference type="NCBI Taxonomy" id="13427"/>
    <lineage>
        <taxon>Eukaryota</taxon>
        <taxon>Viridiplantae</taxon>
        <taxon>Streptophyta</taxon>
        <taxon>Embryophyta</taxon>
        <taxon>Tracheophyta</taxon>
        <taxon>Spermatophyta</taxon>
        <taxon>Magnoliopsida</taxon>
        <taxon>eudicotyledons</taxon>
        <taxon>Gunneridae</taxon>
        <taxon>Pentapetalae</taxon>
        <taxon>asterids</taxon>
        <taxon>campanulids</taxon>
        <taxon>Asterales</taxon>
        <taxon>Asteraceae</taxon>
        <taxon>Cichorioideae</taxon>
        <taxon>Cichorieae</taxon>
        <taxon>Cichoriinae</taxon>
        <taxon>Cichorium</taxon>
    </lineage>
</organism>
<proteinExistence type="predicted"/>
<dbReference type="EMBL" id="CM042009">
    <property type="protein sequence ID" value="KAI3789262.1"/>
    <property type="molecule type" value="Genomic_DNA"/>
</dbReference>
<evidence type="ECO:0000313" key="1">
    <source>
        <dbReference type="EMBL" id="KAI3789262.1"/>
    </source>
</evidence>
<gene>
    <name evidence="1" type="ORF">L2E82_02054</name>
</gene>
<evidence type="ECO:0000313" key="2">
    <source>
        <dbReference type="Proteomes" id="UP001055811"/>
    </source>
</evidence>
<accession>A0ACB9H0L9</accession>
<reference evidence="1 2" key="2">
    <citation type="journal article" date="2022" name="Mol. Ecol. Resour.">
        <title>The genomes of chicory, endive, great burdock and yacon provide insights into Asteraceae paleo-polyploidization history and plant inulin production.</title>
        <authorList>
            <person name="Fan W."/>
            <person name="Wang S."/>
            <person name="Wang H."/>
            <person name="Wang A."/>
            <person name="Jiang F."/>
            <person name="Liu H."/>
            <person name="Zhao H."/>
            <person name="Xu D."/>
            <person name="Zhang Y."/>
        </authorList>
    </citation>
    <scope>NUCLEOTIDE SEQUENCE [LARGE SCALE GENOMIC DNA]</scope>
    <source>
        <strain evidence="2">cv. Punajuju</strain>
        <tissue evidence="1">Leaves</tissue>
    </source>
</reference>
<protein>
    <submittedName>
        <fullName evidence="1">Uncharacterized protein</fullName>
    </submittedName>
</protein>
<sequence>MGSISEENQTSVLLVTGGAQSHINPMLRIGNLLASKGLHVTLATNALAVKTCSSPVGGVHLEYFSDGLPEDHNRLTGQVDIYLNSLRKYGPGNLSALIRSFGRKLACIINTPFLPWAADVAAEFGLPCALVWIQPCTVYQIYNCFYNRLNEFPTENNLVMSVSLPGLPLLRTEDLPSFVLPSNNFGKYDGLLREVFHNTHKVKWVLGNSFMELEKDVITSLNDAGHSFLPVGPIVPATLFAKGEKIDGDFKGFNQFQSADESNCLEWLDKHQPASVVYISFGSVMSWSQKQIESIATALKILSRPFIWVVKQPENQESQQIGILEEIKEQGLIVSWSPQTAVLSHPSVGCFISHCGWNSLIESITAGVPVTACPRWIDQPTNAKLVTDVWGVGVKINKNLEELFAGEEVARCVEEIMTGSRSEEFRKNAAEFKRAAREAVADGGSSDKNIELFVNAISSCS</sequence>
<keyword evidence="2" id="KW-1185">Reference proteome</keyword>